<dbReference type="NCBIfam" id="TIGR02432">
    <property type="entry name" value="lysidine_TilS_N"/>
    <property type="match status" value="1"/>
</dbReference>
<organism evidence="10">
    <name type="scientific">mine drainage metagenome</name>
    <dbReference type="NCBI Taxonomy" id="410659"/>
    <lineage>
        <taxon>unclassified sequences</taxon>
        <taxon>metagenomes</taxon>
        <taxon>ecological metagenomes</taxon>
    </lineage>
</organism>
<reference evidence="10" key="1">
    <citation type="submission" date="2016-10" db="EMBL/GenBank/DDBJ databases">
        <title>Sequence of Gallionella enrichment culture.</title>
        <authorList>
            <person name="Poehlein A."/>
            <person name="Muehling M."/>
            <person name="Daniel R."/>
        </authorList>
    </citation>
    <scope>NUCLEOTIDE SEQUENCE</scope>
</reference>
<gene>
    <name evidence="10" type="primary">tilS_4</name>
    <name evidence="10" type="ORF">GALL_74530</name>
</gene>
<evidence type="ECO:0000256" key="7">
    <source>
        <dbReference type="ARBA" id="ARBA00022840"/>
    </source>
</evidence>
<dbReference type="GO" id="GO:0005737">
    <property type="term" value="C:cytoplasm"/>
    <property type="evidence" value="ECO:0007669"/>
    <property type="project" value="UniProtKB-SubCell"/>
</dbReference>
<evidence type="ECO:0000256" key="4">
    <source>
        <dbReference type="ARBA" id="ARBA00022598"/>
    </source>
</evidence>
<keyword evidence="6" id="KW-0547">Nucleotide-binding</keyword>
<dbReference type="InterPro" id="IPR015262">
    <property type="entry name" value="tRNA_Ile_lys_synt_subst-bd"/>
</dbReference>
<comment type="caution">
    <text evidence="10">The sequence shown here is derived from an EMBL/GenBank/DDBJ whole genome shotgun (WGS) entry which is preliminary data.</text>
</comment>
<dbReference type="GO" id="GO:0008033">
    <property type="term" value="P:tRNA processing"/>
    <property type="evidence" value="ECO:0007669"/>
    <property type="project" value="UniProtKB-KW"/>
</dbReference>
<proteinExistence type="inferred from homology"/>
<dbReference type="AlphaFoldDB" id="A0A1J5SRR0"/>
<dbReference type="Gene3D" id="3.40.50.620">
    <property type="entry name" value="HUPs"/>
    <property type="match status" value="1"/>
</dbReference>
<protein>
    <recommendedName>
        <fullName evidence="2">tRNA(Ile)-lysidine synthetase</fullName>
        <ecNumber evidence="2">6.3.4.19</ecNumber>
    </recommendedName>
</protein>
<keyword evidence="5" id="KW-0819">tRNA processing</keyword>
<feature type="domain" description="Lysidine-tRNA(Ile) synthetase C-terminal" evidence="9">
    <location>
        <begin position="343"/>
        <end position="416"/>
    </location>
</feature>
<dbReference type="PANTHER" id="PTHR43033:SF1">
    <property type="entry name" value="TRNA(ILE)-LYSIDINE SYNTHASE-RELATED"/>
    <property type="match status" value="1"/>
</dbReference>
<evidence type="ECO:0000256" key="2">
    <source>
        <dbReference type="ARBA" id="ARBA00013267"/>
    </source>
</evidence>
<evidence type="ECO:0000259" key="9">
    <source>
        <dbReference type="SMART" id="SM00977"/>
    </source>
</evidence>
<dbReference type="Pfam" id="PF09179">
    <property type="entry name" value="TilS"/>
    <property type="match status" value="1"/>
</dbReference>
<keyword evidence="3" id="KW-0963">Cytoplasm</keyword>
<comment type="subcellular location">
    <subcellularLocation>
        <location evidence="1">Cytoplasm</location>
    </subcellularLocation>
</comment>
<keyword evidence="4 10" id="KW-0436">Ligase</keyword>
<dbReference type="SUPFAM" id="SSF82829">
    <property type="entry name" value="MesJ substrate recognition domain-like"/>
    <property type="match status" value="1"/>
</dbReference>
<dbReference type="SMART" id="SM00977">
    <property type="entry name" value="TilS_C"/>
    <property type="match status" value="1"/>
</dbReference>
<sequence>MDSVVLLHLLHTLAPRFEWQLSALHVHHGLSPNADRWADFCSGLCIRLNISMHIERVDISPLRADHGIEAAARKLRHAAFARQKCDFVALAHHADDQAETLLLQLLRGAGIRGVAAMPVLSKVEGPMLKPVPPPATLRPLLDIPRSVLAEYAQQHRLHWVEDESNANEDYPRNFLRHRLLPLLEQRFSAYRDTLARSAQHFAEAGGLLDELALQDMQDPGDAAALDVASLRALPHARAKNLLRYFLHKQLAPMPHAAQLDDMLRQLCDARGDAAVCVEFGRRQLRRYQDKAYVTGILGQFDPDLVLPWRGEAELRWPALDRVIAFSHVQGSGISLGKLQREPVTLRLRCGGESLRPSAAAATRSLKNLFQQHHVPPWQRERLPLLYCGDDLVCAVGVAIHADFQAGPGEAGVLVSFG</sequence>
<dbReference type="CDD" id="cd01992">
    <property type="entry name" value="TilS_N"/>
    <property type="match status" value="1"/>
</dbReference>
<evidence type="ECO:0000313" key="10">
    <source>
        <dbReference type="EMBL" id="OIR10683.1"/>
    </source>
</evidence>
<dbReference type="SUPFAM" id="SSF52402">
    <property type="entry name" value="Adenine nucleotide alpha hydrolases-like"/>
    <property type="match status" value="1"/>
</dbReference>
<comment type="catalytic activity">
    <reaction evidence="8">
        <text>cytidine(34) in tRNA(Ile2) + L-lysine + ATP = lysidine(34) in tRNA(Ile2) + AMP + diphosphate + H(+)</text>
        <dbReference type="Rhea" id="RHEA:43744"/>
        <dbReference type="Rhea" id="RHEA-COMP:10625"/>
        <dbReference type="Rhea" id="RHEA-COMP:10670"/>
        <dbReference type="ChEBI" id="CHEBI:15378"/>
        <dbReference type="ChEBI" id="CHEBI:30616"/>
        <dbReference type="ChEBI" id="CHEBI:32551"/>
        <dbReference type="ChEBI" id="CHEBI:33019"/>
        <dbReference type="ChEBI" id="CHEBI:82748"/>
        <dbReference type="ChEBI" id="CHEBI:83665"/>
        <dbReference type="ChEBI" id="CHEBI:456215"/>
        <dbReference type="EC" id="6.3.4.19"/>
    </reaction>
</comment>
<dbReference type="HAMAP" id="MF_01161">
    <property type="entry name" value="tRNA_Ile_lys_synt"/>
    <property type="match status" value="1"/>
</dbReference>
<evidence type="ECO:0000256" key="1">
    <source>
        <dbReference type="ARBA" id="ARBA00004496"/>
    </source>
</evidence>
<evidence type="ECO:0000256" key="8">
    <source>
        <dbReference type="ARBA" id="ARBA00048539"/>
    </source>
</evidence>
<dbReference type="Gene3D" id="1.20.59.20">
    <property type="match status" value="1"/>
</dbReference>
<dbReference type="Pfam" id="PF11734">
    <property type="entry name" value="TilS_C"/>
    <property type="match status" value="1"/>
</dbReference>
<evidence type="ECO:0000256" key="6">
    <source>
        <dbReference type="ARBA" id="ARBA00022741"/>
    </source>
</evidence>
<name>A0A1J5SRR0_9ZZZZ</name>
<dbReference type="Pfam" id="PF01171">
    <property type="entry name" value="ATP_bind_3"/>
    <property type="match status" value="1"/>
</dbReference>
<accession>A0A1J5SRR0</accession>
<evidence type="ECO:0000256" key="5">
    <source>
        <dbReference type="ARBA" id="ARBA00022694"/>
    </source>
</evidence>
<dbReference type="PANTHER" id="PTHR43033">
    <property type="entry name" value="TRNA(ILE)-LYSIDINE SYNTHASE-RELATED"/>
    <property type="match status" value="1"/>
</dbReference>
<dbReference type="GO" id="GO:0005524">
    <property type="term" value="F:ATP binding"/>
    <property type="evidence" value="ECO:0007669"/>
    <property type="project" value="UniProtKB-KW"/>
</dbReference>
<dbReference type="SUPFAM" id="SSF56037">
    <property type="entry name" value="PheT/TilS domain"/>
    <property type="match status" value="1"/>
</dbReference>
<dbReference type="InterPro" id="IPR012094">
    <property type="entry name" value="tRNA_Ile_lys_synt"/>
</dbReference>
<dbReference type="EMBL" id="MLJW01000022">
    <property type="protein sequence ID" value="OIR10683.1"/>
    <property type="molecule type" value="Genomic_DNA"/>
</dbReference>
<evidence type="ECO:0000256" key="3">
    <source>
        <dbReference type="ARBA" id="ARBA00022490"/>
    </source>
</evidence>
<dbReference type="InterPro" id="IPR012795">
    <property type="entry name" value="tRNA_Ile_lys_synt_N"/>
</dbReference>
<dbReference type="NCBIfam" id="TIGR02433">
    <property type="entry name" value="lysidine_TilS_C"/>
    <property type="match status" value="1"/>
</dbReference>
<dbReference type="InterPro" id="IPR011063">
    <property type="entry name" value="TilS/TtcA_N"/>
</dbReference>
<dbReference type="EC" id="6.3.4.19" evidence="2"/>
<keyword evidence="7" id="KW-0067">ATP-binding</keyword>
<dbReference type="InterPro" id="IPR014729">
    <property type="entry name" value="Rossmann-like_a/b/a_fold"/>
</dbReference>
<dbReference type="InterPro" id="IPR012796">
    <property type="entry name" value="Lysidine-tRNA-synth_C"/>
</dbReference>
<dbReference type="GO" id="GO:0032267">
    <property type="term" value="F:tRNA(Ile)-lysidine synthase activity"/>
    <property type="evidence" value="ECO:0007669"/>
    <property type="project" value="UniProtKB-EC"/>
</dbReference>